<dbReference type="InterPro" id="IPR052176">
    <property type="entry name" value="Glycosyl_Hydrlase_43_Enz"/>
</dbReference>
<sequence length="329" mass="36802">MTLPTSRRRVARQLLPHLRRIPLSNLLLRQEYVIAVGPAPDLTGLPGRTWPSLVTRELVTDAVAEYVADPFVLRRGDRYHLFFEVLNLETGRGELSTAHSDDLTHWTYGGMILRENVHLSYPYVFEHGREVYMVPETGERGTVTLYHAADFPHRWTRVVDLLRGAPYVDSSVFHDAAGTGDWWLVTSIAGGVAPLVYRAAQLTGPWDPVDVHASAGPQLLRSAGRIFSHGGRWYRPVQRPGLVYGEDVSLMCIDVRDGTYRETPATGWPQPVLYPSGTGWTSLGMHHLDVQSSGGELLLAVDGKALIVDLNRRRMWLRVRNKLLGVGRA</sequence>
<evidence type="ECO:0000313" key="4">
    <source>
        <dbReference type="EMBL" id="MFC3832361.1"/>
    </source>
</evidence>
<dbReference type="EMBL" id="JBHRZG010000006">
    <property type="protein sequence ID" value="MFC3832361.1"/>
    <property type="molecule type" value="Genomic_DNA"/>
</dbReference>
<keyword evidence="1" id="KW-0624">Polysaccharide degradation</keyword>
<dbReference type="PANTHER" id="PTHR43772:SF2">
    <property type="entry name" value="PUTATIVE (AFU_ORTHOLOGUE AFUA_2G04480)-RELATED"/>
    <property type="match status" value="1"/>
</dbReference>
<dbReference type="Proteomes" id="UP001595803">
    <property type="component" value="Unassembled WGS sequence"/>
</dbReference>
<keyword evidence="2" id="KW-0119">Carbohydrate metabolism</keyword>
<dbReference type="InterPro" id="IPR056442">
    <property type="entry name" value="GINT1_N"/>
</dbReference>
<keyword evidence="5" id="KW-1185">Reference proteome</keyword>
<dbReference type="RefSeq" id="WP_295815087.1">
    <property type="nucleotide sequence ID" value="NZ_JBHRZG010000006.1"/>
</dbReference>
<protein>
    <recommendedName>
        <fullName evidence="3">Glucosamine inositolphosphorylceramide transferase 1 N-terminal domain-containing protein</fullName>
    </recommendedName>
</protein>
<evidence type="ECO:0000256" key="2">
    <source>
        <dbReference type="ARBA" id="ARBA00023277"/>
    </source>
</evidence>
<feature type="domain" description="Glucosamine inositolphosphorylceramide transferase 1 N-terminal" evidence="3">
    <location>
        <begin position="63"/>
        <end position="303"/>
    </location>
</feature>
<dbReference type="InterPro" id="IPR023296">
    <property type="entry name" value="Glyco_hydro_beta-prop_sf"/>
</dbReference>
<proteinExistence type="predicted"/>
<dbReference type="Gene3D" id="2.115.10.20">
    <property type="entry name" value="Glycosyl hydrolase domain, family 43"/>
    <property type="match status" value="1"/>
</dbReference>
<keyword evidence="1" id="KW-0858">Xylan degradation</keyword>
<gene>
    <name evidence="4" type="ORF">ACFOSB_05780</name>
</gene>
<dbReference type="Pfam" id="PF24793">
    <property type="entry name" value="GINT1_N"/>
    <property type="match status" value="1"/>
</dbReference>
<reference evidence="5" key="1">
    <citation type="journal article" date="2019" name="Int. J. Syst. Evol. Microbiol.">
        <title>The Global Catalogue of Microorganisms (GCM) 10K type strain sequencing project: providing services to taxonomists for standard genome sequencing and annotation.</title>
        <authorList>
            <consortium name="The Broad Institute Genomics Platform"/>
            <consortium name="The Broad Institute Genome Sequencing Center for Infectious Disease"/>
            <person name="Wu L."/>
            <person name="Ma J."/>
        </authorList>
    </citation>
    <scope>NUCLEOTIDE SEQUENCE [LARGE SCALE GENOMIC DNA]</scope>
    <source>
        <strain evidence="5">CCTCC AB 2017081</strain>
    </source>
</reference>
<accession>A0ABV7Z7U4</accession>
<evidence type="ECO:0000313" key="5">
    <source>
        <dbReference type="Proteomes" id="UP001595803"/>
    </source>
</evidence>
<dbReference type="PANTHER" id="PTHR43772">
    <property type="entry name" value="ENDO-1,4-BETA-XYLANASE"/>
    <property type="match status" value="1"/>
</dbReference>
<organism evidence="4 5">
    <name type="scientific">Deinococcus rufus</name>
    <dbReference type="NCBI Taxonomy" id="2136097"/>
    <lineage>
        <taxon>Bacteria</taxon>
        <taxon>Thermotogati</taxon>
        <taxon>Deinococcota</taxon>
        <taxon>Deinococci</taxon>
        <taxon>Deinococcales</taxon>
        <taxon>Deinococcaceae</taxon>
        <taxon>Deinococcus</taxon>
    </lineage>
</organism>
<comment type="caution">
    <text evidence="4">The sequence shown here is derived from an EMBL/GenBank/DDBJ whole genome shotgun (WGS) entry which is preliminary data.</text>
</comment>
<name>A0ABV7Z7U4_9DEIO</name>
<evidence type="ECO:0000256" key="1">
    <source>
        <dbReference type="ARBA" id="ARBA00022651"/>
    </source>
</evidence>
<dbReference type="SUPFAM" id="SSF75005">
    <property type="entry name" value="Arabinanase/levansucrase/invertase"/>
    <property type="match status" value="1"/>
</dbReference>
<evidence type="ECO:0000259" key="3">
    <source>
        <dbReference type="Pfam" id="PF24793"/>
    </source>
</evidence>